<feature type="region of interest" description="Disordered" evidence="1">
    <location>
        <begin position="26"/>
        <end position="52"/>
    </location>
</feature>
<protein>
    <submittedName>
        <fullName evidence="2">Uncharacterized protein</fullName>
    </submittedName>
</protein>
<reference evidence="2" key="1">
    <citation type="submission" date="2021-02" db="EMBL/GenBank/DDBJ databases">
        <authorList>
            <person name="Nowell W R."/>
        </authorList>
    </citation>
    <scope>NUCLEOTIDE SEQUENCE</scope>
</reference>
<sequence>MQEGDQSVKFVQKNLNTLKQLINNSNRKRTLSMSSTITTSSDDSSAKQRRLDTDESLIDCDKKVLVFFTVTTPKPTPKPTPTNSPVFFPTPIPQIFDFITPVQYTKTKVYVAFRTFPVCFS</sequence>
<evidence type="ECO:0000256" key="1">
    <source>
        <dbReference type="SAM" id="MobiDB-lite"/>
    </source>
</evidence>
<organism evidence="2 3">
    <name type="scientific">Adineta ricciae</name>
    <name type="common">Rotifer</name>
    <dbReference type="NCBI Taxonomy" id="249248"/>
    <lineage>
        <taxon>Eukaryota</taxon>
        <taxon>Metazoa</taxon>
        <taxon>Spiralia</taxon>
        <taxon>Gnathifera</taxon>
        <taxon>Rotifera</taxon>
        <taxon>Eurotatoria</taxon>
        <taxon>Bdelloidea</taxon>
        <taxon>Adinetida</taxon>
        <taxon>Adinetidae</taxon>
        <taxon>Adineta</taxon>
    </lineage>
</organism>
<dbReference type="Proteomes" id="UP000663828">
    <property type="component" value="Unassembled WGS sequence"/>
</dbReference>
<accession>A0A815XSG8</accession>
<dbReference type="AlphaFoldDB" id="A0A815XSG8"/>
<evidence type="ECO:0000313" key="3">
    <source>
        <dbReference type="Proteomes" id="UP000663828"/>
    </source>
</evidence>
<keyword evidence="3" id="KW-1185">Reference proteome</keyword>
<proteinExistence type="predicted"/>
<dbReference type="EMBL" id="CAJNOR010005408">
    <property type="protein sequence ID" value="CAF1561203.1"/>
    <property type="molecule type" value="Genomic_DNA"/>
</dbReference>
<comment type="caution">
    <text evidence="2">The sequence shown here is derived from an EMBL/GenBank/DDBJ whole genome shotgun (WGS) entry which is preliminary data.</text>
</comment>
<evidence type="ECO:0000313" key="2">
    <source>
        <dbReference type="EMBL" id="CAF1561203.1"/>
    </source>
</evidence>
<gene>
    <name evidence="2" type="ORF">XAT740_LOCUS43633</name>
</gene>
<feature type="compositionally biased region" description="Low complexity" evidence="1">
    <location>
        <begin position="31"/>
        <end position="43"/>
    </location>
</feature>
<name>A0A815XSG8_ADIRI</name>